<dbReference type="RefSeq" id="WP_190863060.1">
    <property type="nucleotide sequence ID" value="NZ_JACXIY010000019.1"/>
</dbReference>
<dbReference type="InterPro" id="IPR043519">
    <property type="entry name" value="NT_sf"/>
</dbReference>
<keyword evidence="2" id="KW-1185">Reference proteome</keyword>
<dbReference type="Proteomes" id="UP000632125">
    <property type="component" value="Unassembled WGS sequence"/>
</dbReference>
<organism evidence="1 2">
    <name type="scientific">Paenibacillus arenilitoris</name>
    <dbReference type="NCBI Taxonomy" id="2772299"/>
    <lineage>
        <taxon>Bacteria</taxon>
        <taxon>Bacillati</taxon>
        <taxon>Bacillota</taxon>
        <taxon>Bacilli</taxon>
        <taxon>Bacillales</taxon>
        <taxon>Paenibacillaceae</taxon>
        <taxon>Paenibacillus</taxon>
    </lineage>
</organism>
<proteinExistence type="predicted"/>
<comment type="caution">
    <text evidence="1">The sequence shown here is derived from an EMBL/GenBank/DDBJ whole genome shotgun (WGS) entry which is preliminary data.</text>
</comment>
<accession>A0A927CN02</accession>
<sequence>MNVSIYEQFIENAKARLREDGRFVALLAGGSMKEGTMDRFSDLDLVLAYDVRYRDAVMADRIGIAESLGSLLSGFTGEHVGEPRLIICLYGPPALHVDLKFVTLSELESRVENPLVLWEKESAVTQIFERTAPAWPELDIHWIEDRFWVWVHYGATKLGRGELYELIDCVSFMRRSVLGPMIATLHRRPINGVRKLEMLEGPEIEQLERTVPVHDVRSCYDALQTTINLYKNLRARFSEAKPNLAAEAVSTAYLEEVYSAYRE</sequence>
<dbReference type="SUPFAM" id="SSF81301">
    <property type="entry name" value="Nucleotidyltransferase"/>
    <property type="match status" value="1"/>
</dbReference>
<dbReference type="Gene3D" id="1.20.120.330">
    <property type="entry name" value="Nucleotidyltransferases domain 2"/>
    <property type="match status" value="1"/>
</dbReference>
<reference evidence="1" key="1">
    <citation type="submission" date="2020-09" db="EMBL/GenBank/DDBJ databases">
        <title>A novel bacterium of genus Paenibacillus, isolated from South China Sea.</title>
        <authorList>
            <person name="Huang H."/>
            <person name="Mo K."/>
            <person name="Hu Y."/>
        </authorList>
    </citation>
    <scope>NUCLEOTIDE SEQUENCE</scope>
    <source>
        <strain evidence="1">IB182493</strain>
    </source>
</reference>
<dbReference type="EMBL" id="JACXIY010000019">
    <property type="protein sequence ID" value="MBD2870267.1"/>
    <property type="molecule type" value="Genomic_DNA"/>
</dbReference>
<dbReference type="Gene3D" id="3.30.460.10">
    <property type="entry name" value="Beta Polymerase, domain 2"/>
    <property type="match status" value="1"/>
</dbReference>
<protein>
    <submittedName>
        <fullName evidence="1">Oxalate:formate antiporter</fullName>
    </submittedName>
</protein>
<dbReference type="AlphaFoldDB" id="A0A927CN02"/>
<gene>
    <name evidence="1" type="ORF">IDH41_16930</name>
</gene>
<evidence type="ECO:0000313" key="2">
    <source>
        <dbReference type="Proteomes" id="UP000632125"/>
    </source>
</evidence>
<evidence type="ECO:0000313" key="1">
    <source>
        <dbReference type="EMBL" id="MBD2870267.1"/>
    </source>
</evidence>
<name>A0A927CN02_9BACL</name>